<comment type="caution">
    <text evidence="1">The sequence shown here is derived from an EMBL/GenBank/DDBJ whole genome shotgun (WGS) entry which is preliminary data.</text>
</comment>
<reference evidence="1" key="1">
    <citation type="journal article" date="2015" name="Nature">
        <title>Complex archaea that bridge the gap between prokaryotes and eukaryotes.</title>
        <authorList>
            <person name="Spang A."/>
            <person name="Saw J.H."/>
            <person name="Jorgensen S.L."/>
            <person name="Zaremba-Niedzwiedzka K."/>
            <person name="Martijn J."/>
            <person name="Lind A.E."/>
            <person name="van Eijk R."/>
            <person name="Schleper C."/>
            <person name="Guy L."/>
            <person name="Ettema T.J."/>
        </authorList>
    </citation>
    <scope>NUCLEOTIDE SEQUENCE</scope>
</reference>
<name>A0A0F8WHK7_9ZZZZ</name>
<organism evidence="1">
    <name type="scientific">marine sediment metagenome</name>
    <dbReference type="NCBI Taxonomy" id="412755"/>
    <lineage>
        <taxon>unclassified sequences</taxon>
        <taxon>metagenomes</taxon>
        <taxon>ecological metagenomes</taxon>
    </lineage>
</organism>
<gene>
    <name evidence="1" type="ORF">LCGC14_3068020</name>
</gene>
<feature type="non-terminal residue" evidence="1">
    <location>
        <position position="29"/>
    </location>
</feature>
<proteinExistence type="predicted"/>
<dbReference type="EMBL" id="LAZR01065163">
    <property type="protein sequence ID" value="KKK56088.1"/>
    <property type="molecule type" value="Genomic_DNA"/>
</dbReference>
<protein>
    <submittedName>
        <fullName evidence="1">Uncharacterized protein</fullName>
    </submittedName>
</protein>
<accession>A0A0F8WHK7</accession>
<dbReference type="AlphaFoldDB" id="A0A0F8WHK7"/>
<evidence type="ECO:0000313" key="1">
    <source>
        <dbReference type="EMBL" id="KKK56088.1"/>
    </source>
</evidence>
<sequence>MKSEDICFLPAWEMAEKIKNQELTSLEIT</sequence>